<keyword evidence="2" id="KW-1185">Reference proteome</keyword>
<name>A0ABP0KRK4_9DINO</name>
<dbReference type="Proteomes" id="UP001642484">
    <property type="component" value="Unassembled WGS sequence"/>
</dbReference>
<feature type="non-terminal residue" evidence="1">
    <location>
        <position position="272"/>
    </location>
</feature>
<protein>
    <submittedName>
        <fullName evidence="1">Uncharacterized protein</fullName>
    </submittedName>
</protein>
<organism evidence="1 2">
    <name type="scientific">Durusdinium trenchii</name>
    <dbReference type="NCBI Taxonomy" id="1381693"/>
    <lineage>
        <taxon>Eukaryota</taxon>
        <taxon>Sar</taxon>
        <taxon>Alveolata</taxon>
        <taxon>Dinophyceae</taxon>
        <taxon>Suessiales</taxon>
        <taxon>Symbiodiniaceae</taxon>
        <taxon>Durusdinium</taxon>
    </lineage>
</organism>
<sequence>MAGFAVLTANRRGRVTPVENFASAALPRAPELTVAKRSRKSLPSTSPTRLTQLYPELPPAMDILQWPSPAHDLPAYQRVQADWMPTCYCPICFCHISEDMWPQNLGQHLADVHALSTREYRRLILQDAMADMKPTTPQLLCNRSAAYRQQATGPDVTHGTCAGCARAKPVRKLQLVQLGLTDQVPAWLGWSQEDWSTHRSSWLSELDRLLDTTTYWNKYFSGPRRLAESEEACQTAHAAGCHLACERADAWLQRVQLWAANILRDLELDSVP</sequence>
<dbReference type="EMBL" id="CAXAMN010009635">
    <property type="protein sequence ID" value="CAK9029363.1"/>
    <property type="molecule type" value="Genomic_DNA"/>
</dbReference>
<proteinExistence type="predicted"/>
<reference evidence="1 2" key="1">
    <citation type="submission" date="2024-02" db="EMBL/GenBank/DDBJ databases">
        <authorList>
            <person name="Chen Y."/>
            <person name="Shah S."/>
            <person name="Dougan E. K."/>
            <person name="Thang M."/>
            <person name="Chan C."/>
        </authorList>
    </citation>
    <scope>NUCLEOTIDE SEQUENCE [LARGE SCALE GENOMIC DNA]</scope>
</reference>
<evidence type="ECO:0000313" key="1">
    <source>
        <dbReference type="EMBL" id="CAK9029363.1"/>
    </source>
</evidence>
<evidence type="ECO:0000313" key="2">
    <source>
        <dbReference type="Proteomes" id="UP001642484"/>
    </source>
</evidence>
<accession>A0ABP0KRK4</accession>
<comment type="caution">
    <text evidence="1">The sequence shown here is derived from an EMBL/GenBank/DDBJ whole genome shotgun (WGS) entry which is preliminary data.</text>
</comment>
<gene>
    <name evidence="1" type="ORF">CCMP2556_LOCUS17464</name>
</gene>